<keyword evidence="3" id="KW-1185">Reference proteome</keyword>
<proteinExistence type="predicted"/>
<keyword evidence="1" id="KW-0472">Membrane</keyword>
<protein>
    <submittedName>
        <fullName evidence="2">Uncharacterized protein</fullName>
    </submittedName>
</protein>
<dbReference type="AlphaFoldDB" id="A0A1R4IXU0"/>
<sequence length="113" mass="11982">MTITPEAASAAAQILAVLTLAVIFDPTLRGALSTRHQHASRANWRLSVFSLALITIAADFILTLSGTTTTGVWAFILVAANAGSLGYLLYEAFWSMRAHLAALPKPSPGNEDN</sequence>
<reference evidence="3" key="1">
    <citation type="submission" date="2017-02" db="EMBL/GenBank/DDBJ databases">
        <authorList>
            <person name="Dridi B."/>
        </authorList>
    </citation>
    <scope>NUCLEOTIDE SEQUENCE [LARGE SCALE GENOMIC DNA]</scope>
    <source>
        <strain evidence="3">EB411</strain>
    </source>
</reference>
<feature type="transmembrane region" description="Helical" evidence="1">
    <location>
        <begin position="70"/>
        <end position="90"/>
    </location>
</feature>
<keyword evidence="1" id="KW-0812">Transmembrane</keyword>
<dbReference type="Proteomes" id="UP000196778">
    <property type="component" value="Unassembled WGS sequence"/>
</dbReference>
<keyword evidence="1" id="KW-1133">Transmembrane helix</keyword>
<accession>A0A1R4IXU0</accession>
<dbReference type="RefSeq" id="WP_143822618.1">
    <property type="nucleotide sequence ID" value="NZ_FUKR01000022.1"/>
</dbReference>
<gene>
    <name evidence="2" type="ORF">FM119_04390</name>
</gene>
<name>A0A1R4IXU0_9MICO</name>
<evidence type="ECO:0000313" key="2">
    <source>
        <dbReference type="EMBL" id="SJN24650.1"/>
    </source>
</evidence>
<evidence type="ECO:0000313" key="3">
    <source>
        <dbReference type="Proteomes" id="UP000196778"/>
    </source>
</evidence>
<feature type="transmembrane region" description="Helical" evidence="1">
    <location>
        <begin position="44"/>
        <end position="64"/>
    </location>
</feature>
<dbReference type="EMBL" id="FUKR01000022">
    <property type="protein sequence ID" value="SJN24650.1"/>
    <property type="molecule type" value="Genomic_DNA"/>
</dbReference>
<feature type="transmembrane region" description="Helical" evidence="1">
    <location>
        <begin position="12"/>
        <end position="32"/>
    </location>
</feature>
<organism evidence="2 3">
    <name type="scientific">Mycetocola reblochoni REB411</name>
    <dbReference type="NCBI Taxonomy" id="1255698"/>
    <lineage>
        <taxon>Bacteria</taxon>
        <taxon>Bacillati</taxon>
        <taxon>Actinomycetota</taxon>
        <taxon>Actinomycetes</taxon>
        <taxon>Micrococcales</taxon>
        <taxon>Microbacteriaceae</taxon>
        <taxon>Mycetocola</taxon>
    </lineage>
</organism>
<evidence type="ECO:0000256" key="1">
    <source>
        <dbReference type="SAM" id="Phobius"/>
    </source>
</evidence>